<evidence type="ECO:0000313" key="2">
    <source>
        <dbReference type="Proteomes" id="UP000192251"/>
    </source>
</evidence>
<dbReference type="EMBL" id="CP020563">
    <property type="protein sequence ID" value="ARF71160.1"/>
    <property type="molecule type" value="Genomic_DNA"/>
</dbReference>
<organism evidence="1 2">
    <name type="scientific">Kitasatospora albolonga</name>
    <dbReference type="NCBI Taxonomy" id="68173"/>
    <lineage>
        <taxon>Bacteria</taxon>
        <taxon>Bacillati</taxon>
        <taxon>Actinomycetota</taxon>
        <taxon>Actinomycetes</taxon>
        <taxon>Kitasatosporales</taxon>
        <taxon>Streptomycetaceae</taxon>
        <taxon>Kitasatospora</taxon>
    </lineage>
</organism>
<dbReference type="SUPFAM" id="SSF52540">
    <property type="entry name" value="P-loop containing nucleoside triphosphate hydrolases"/>
    <property type="match status" value="1"/>
</dbReference>
<dbReference type="KEGG" id="kab:B7C62_01990"/>
<name>A0ABC8BN51_9ACTN</name>
<dbReference type="InterPro" id="IPR027417">
    <property type="entry name" value="P-loop_NTPase"/>
</dbReference>
<dbReference type="Gene3D" id="1.25.40.10">
    <property type="entry name" value="Tetratricopeptide repeat domain"/>
    <property type="match status" value="1"/>
</dbReference>
<dbReference type="PRINTS" id="PR00364">
    <property type="entry name" value="DISEASERSIST"/>
</dbReference>
<dbReference type="PANTHER" id="PTHR47691">
    <property type="entry name" value="REGULATOR-RELATED"/>
    <property type="match status" value="1"/>
</dbReference>
<proteinExistence type="predicted"/>
<dbReference type="SUPFAM" id="SSF48452">
    <property type="entry name" value="TPR-like"/>
    <property type="match status" value="1"/>
</dbReference>
<dbReference type="Gene3D" id="3.40.50.300">
    <property type="entry name" value="P-loop containing nucleotide triphosphate hydrolases"/>
    <property type="match status" value="1"/>
</dbReference>
<sequence>MTTELPPEIAHFVDRESEGAQIYAGLEEWTAPDRPFPVVLWGPAGLGRTELALRTARTLHARTGARVLSADLDRFRLRGELDVGDVLGQLLNSLGVEALAPQFDARCRQYRRMTAGEPLIVVLDNVRYASEVEPLLPPSGAALVLVVSRGPLHDLADGTALEIALSPFPEPVALELLSLLVRDRRLTGDPAAAGELARLCSGLPAALRAAGAWVRRNPLLPLPRLLAELTEQFREKGITEVESLWDETYRELPPTSALLYRLLAGVPDISLTREAAAALLGLGGDACDDALQELNRAGFLDIRDLLHREDGRVRLPEWLGDHARRRARLDAADGELAGAQRRFVRWVLRQSQRADRFAAGRRLTVAEEVPPVEGAPDAPLEDPETAVDATVAEARKLRAARWLYDERHTLFACVRLAAARDWDDETWMLGEPVWTFFLDHPHQADVTEVFRTTTEAAVRAGNVPAIVRTHSQLARALWQSGRTEEAGEALDRAAAGARLLGGSKRDAKLRASVVEFRGTLNGVRGDWAAATRDFEESRALHRAIPNPYGEMLLTYRLGEARLKLGDAGAAVELLDLAHRTAQELGRVRMTGRTGLALGRALRLAGRTGEARTHIEAALTAARARNSDIGTAGVLDALAQVAEDEGDAQEAEEHRSAAAELRGRHGLA</sequence>
<accession>A0ABC8BN51</accession>
<dbReference type="AlphaFoldDB" id="A0ABC8BN51"/>
<reference evidence="1 2" key="1">
    <citation type="submission" date="2017-04" db="EMBL/GenBank/DDBJ databases">
        <title>The complete genome sequence of Streptomyces albolongus YIM 101047, the producer of novel bafilomycins and novel odoriferous sesquiterpenoids.</title>
        <authorList>
            <person name="Yin M."/>
            <person name="Jiang Y."/>
        </authorList>
    </citation>
    <scope>NUCLEOTIDE SEQUENCE [LARGE SCALE GENOMIC DNA]</scope>
    <source>
        <strain evidence="1 2">YIM 101047</strain>
    </source>
</reference>
<dbReference type="Proteomes" id="UP000192251">
    <property type="component" value="Chromosome"/>
</dbReference>
<keyword evidence="2" id="KW-1185">Reference proteome</keyword>
<gene>
    <name evidence="1" type="ORF">B7C62_01990</name>
</gene>
<dbReference type="PANTHER" id="PTHR47691:SF3">
    <property type="entry name" value="HTH-TYPE TRANSCRIPTIONAL REGULATOR RV0890C-RELATED"/>
    <property type="match status" value="1"/>
</dbReference>
<dbReference type="RefSeq" id="WP_084744464.1">
    <property type="nucleotide sequence ID" value="NZ_CP020563.1"/>
</dbReference>
<protein>
    <submittedName>
        <fullName evidence="1">Regulator</fullName>
    </submittedName>
</protein>
<dbReference type="InterPro" id="IPR011990">
    <property type="entry name" value="TPR-like_helical_dom_sf"/>
</dbReference>
<evidence type="ECO:0000313" key="1">
    <source>
        <dbReference type="EMBL" id="ARF71160.1"/>
    </source>
</evidence>